<proteinExistence type="predicted"/>
<dbReference type="Gene3D" id="3.40.190.10">
    <property type="entry name" value="Periplasmic binding protein-like II"/>
    <property type="match status" value="2"/>
</dbReference>
<dbReference type="PROSITE" id="PS51257">
    <property type="entry name" value="PROKAR_LIPOPROTEIN"/>
    <property type="match status" value="1"/>
</dbReference>
<dbReference type="PANTHER" id="PTHR43649:SF33">
    <property type="entry name" value="POLYGALACTURONAN_RHAMNOGALACTURONAN-BINDING PROTEIN YTCQ"/>
    <property type="match status" value="1"/>
</dbReference>
<dbReference type="OrthoDB" id="9787283at2"/>
<reference evidence="5" key="1">
    <citation type="submission" date="2018-12" db="EMBL/GenBank/DDBJ databases">
        <title>Genome sequence of Peanibacillus sp.</title>
        <authorList>
            <person name="Subramani G."/>
            <person name="Srinivasan S."/>
            <person name="Kim M.K."/>
        </authorList>
    </citation>
    <scope>NUCLEOTIDE SEQUENCE [LARGE SCALE GENOMIC DNA]</scope>
    <source>
        <strain evidence="5">18JY67-1</strain>
    </source>
</reference>
<evidence type="ECO:0000256" key="1">
    <source>
        <dbReference type="ARBA" id="ARBA00022729"/>
    </source>
</evidence>
<organism evidence="4 5">
    <name type="scientific">Paenibacillus albus</name>
    <dbReference type="NCBI Taxonomy" id="2495582"/>
    <lineage>
        <taxon>Bacteria</taxon>
        <taxon>Bacillati</taxon>
        <taxon>Bacillota</taxon>
        <taxon>Bacilli</taxon>
        <taxon>Bacillales</taxon>
        <taxon>Paenibacillaceae</taxon>
        <taxon>Paenibacillus</taxon>
    </lineage>
</organism>
<sequence length="567" mass="62419">MLRITKLLVVTALISILLMVSACSSNNGNDNSGSTASNDSASTNANSGNTGAAVDQEKVVDVSFFAVPGGDIVDLKTNWFTKYVKDNFKLDISFQIAPSSDAATKQSLLLSSGDYPDVFWSANFSPSDILKYSKQGIIVPLNKYIDEYAPNLAKAIESAPGLKSAITAPDGNIYGLPNYNTCWHCFWGNKAWIDKSLLDKFNLQMPATTEDFEHVMQVFKDNGVTGYSGSSDGYDVIPFLMNAFTYDNASDYFDVQDGKVSYAPTTDGWKKGLAYLNDLYEKGLIDKQSLSQKGDIVKQLAAQGKVGVVPSLYSGAFLDMNGPNYKNWVTIPPLTGPDGVQYAAFSGNSPRSLSFAVTNKASEEAIVRLMKLVNFIYTPEGTQMMNYGPEGKYWTKAENGVKGLGGEQALFITQSDKFYSAGAKQNEGWNQMGPVFQDMTWRNGFVKATSPFTADGLESLLLLETMKNYAGHQPKEVYPGAIYMEDAQNQKFALLKTNIEQYMKQWTAQFILGNKSVDKNWQEYVDGFKKLDLDGYLKIAQDAMTTPFDTSAYQSDSKTVEFLSSLK</sequence>
<evidence type="ECO:0000313" key="4">
    <source>
        <dbReference type="EMBL" id="AZN39727.1"/>
    </source>
</evidence>
<feature type="chain" id="PRO_5039071815" description="Extracellular solute-binding protein" evidence="3">
    <location>
        <begin position="23"/>
        <end position="567"/>
    </location>
</feature>
<dbReference type="Proteomes" id="UP000272528">
    <property type="component" value="Chromosome"/>
</dbReference>
<name>A0A3Q8X3N4_9BACL</name>
<feature type="region of interest" description="Disordered" evidence="2">
    <location>
        <begin position="29"/>
        <end position="50"/>
    </location>
</feature>
<keyword evidence="5" id="KW-1185">Reference proteome</keyword>
<feature type="signal peptide" evidence="3">
    <location>
        <begin position="1"/>
        <end position="22"/>
    </location>
</feature>
<dbReference type="EMBL" id="CP034437">
    <property type="protein sequence ID" value="AZN39727.1"/>
    <property type="molecule type" value="Genomic_DNA"/>
</dbReference>
<dbReference type="SUPFAM" id="SSF53850">
    <property type="entry name" value="Periplasmic binding protein-like II"/>
    <property type="match status" value="1"/>
</dbReference>
<dbReference type="PANTHER" id="PTHR43649">
    <property type="entry name" value="ARABINOSE-BINDING PROTEIN-RELATED"/>
    <property type="match status" value="1"/>
</dbReference>
<keyword evidence="1 3" id="KW-0732">Signal</keyword>
<dbReference type="InterPro" id="IPR050490">
    <property type="entry name" value="Bact_solute-bd_prot1"/>
</dbReference>
<dbReference type="RefSeq" id="WP_126014591.1">
    <property type="nucleotide sequence ID" value="NZ_CP034437.1"/>
</dbReference>
<evidence type="ECO:0000256" key="2">
    <source>
        <dbReference type="SAM" id="MobiDB-lite"/>
    </source>
</evidence>
<protein>
    <recommendedName>
        <fullName evidence="6">Extracellular solute-binding protein</fullName>
    </recommendedName>
</protein>
<accession>A0A3Q8X3N4</accession>
<gene>
    <name evidence="4" type="ORF">EJC50_08780</name>
</gene>
<evidence type="ECO:0008006" key="6">
    <source>
        <dbReference type="Google" id="ProtNLM"/>
    </source>
</evidence>
<dbReference type="KEGG" id="palb:EJC50_08780"/>
<evidence type="ECO:0000256" key="3">
    <source>
        <dbReference type="SAM" id="SignalP"/>
    </source>
</evidence>
<evidence type="ECO:0000313" key="5">
    <source>
        <dbReference type="Proteomes" id="UP000272528"/>
    </source>
</evidence>
<dbReference type="AlphaFoldDB" id="A0A3Q8X3N4"/>